<dbReference type="EMBL" id="JAENRR010000076">
    <property type="protein sequence ID" value="MBK3519566.1"/>
    <property type="molecule type" value="Genomic_DNA"/>
</dbReference>
<evidence type="ECO:0000313" key="2">
    <source>
        <dbReference type="Proteomes" id="UP000605676"/>
    </source>
</evidence>
<gene>
    <name evidence="1" type="ORF">JIV24_19635</name>
</gene>
<proteinExistence type="predicted"/>
<dbReference type="Gene3D" id="3.10.180.10">
    <property type="entry name" value="2,3-Dihydroxybiphenyl 1,2-Dioxygenase, domain 1"/>
    <property type="match status" value="1"/>
</dbReference>
<sequence length="153" mass="17897">MKVKIQLLLVGIITILTSCIQNQEKNTEMKYTSAITFLYYNDFNYGIDFLENTLQLDLVMDQGFARVYQVNEKAYLGIVQNKDSSSVAGNTLFSLTTTNVEGEYQRVHQLEVYNMTEIKHFESIPLKSFFFDDKEGHKFEIQQFMKEEDVQQF</sequence>
<comment type="caution">
    <text evidence="1">The sequence shown here is derived from an EMBL/GenBank/DDBJ whole genome shotgun (WGS) entry which is preliminary data.</text>
</comment>
<keyword evidence="2" id="KW-1185">Reference proteome</keyword>
<dbReference type="PROSITE" id="PS51257">
    <property type="entry name" value="PROKAR_LIPOPROTEIN"/>
    <property type="match status" value="1"/>
</dbReference>
<reference evidence="1 2" key="1">
    <citation type="submission" date="2021-01" db="EMBL/GenBank/DDBJ databases">
        <title>Carboxyliciviraga sp.nov., isolated from coastal sediments.</title>
        <authorList>
            <person name="Lu D."/>
            <person name="Zhang T."/>
        </authorList>
    </citation>
    <scope>NUCLEOTIDE SEQUENCE [LARGE SCALE GENOMIC DNA]</scope>
    <source>
        <strain evidence="1 2">N1Y132</strain>
    </source>
</reference>
<dbReference type="CDD" id="cd06587">
    <property type="entry name" value="VOC"/>
    <property type="match status" value="1"/>
</dbReference>
<organism evidence="1 2">
    <name type="scientific">Carboxylicivirga marina</name>
    <dbReference type="NCBI Taxonomy" id="2800988"/>
    <lineage>
        <taxon>Bacteria</taxon>
        <taxon>Pseudomonadati</taxon>
        <taxon>Bacteroidota</taxon>
        <taxon>Bacteroidia</taxon>
        <taxon>Marinilabiliales</taxon>
        <taxon>Marinilabiliaceae</taxon>
        <taxon>Carboxylicivirga</taxon>
    </lineage>
</organism>
<protein>
    <submittedName>
        <fullName evidence="1">VOC family protein</fullName>
    </submittedName>
</protein>
<dbReference type="RefSeq" id="WP_200466784.1">
    <property type="nucleotide sequence ID" value="NZ_JAENRR010000076.1"/>
</dbReference>
<evidence type="ECO:0000313" key="1">
    <source>
        <dbReference type="EMBL" id="MBK3519566.1"/>
    </source>
</evidence>
<dbReference type="SUPFAM" id="SSF54593">
    <property type="entry name" value="Glyoxalase/Bleomycin resistance protein/Dihydroxybiphenyl dioxygenase"/>
    <property type="match status" value="1"/>
</dbReference>
<dbReference type="Proteomes" id="UP000605676">
    <property type="component" value="Unassembled WGS sequence"/>
</dbReference>
<name>A0ABS1HPP9_9BACT</name>
<accession>A0ABS1HPP9</accession>
<dbReference type="InterPro" id="IPR029068">
    <property type="entry name" value="Glyas_Bleomycin-R_OHBP_Dase"/>
</dbReference>